<accession>A0AAD6XN04</accession>
<evidence type="ECO:0000313" key="2">
    <source>
        <dbReference type="EMBL" id="KAJ7082441.1"/>
    </source>
</evidence>
<name>A0AAD6XN04_9AGAR</name>
<gene>
    <name evidence="2" type="ORF">B0H15DRAFT_441711</name>
</gene>
<comment type="caution">
    <text evidence="2">The sequence shown here is derived from an EMBL/GenBank/DDBJ whole genome shotgun (WGS) entry which is preliminary data.</text>
</comment>
<proteinExistence type="predicted"/>
<evidence type="ECO:0000313" key="3">
    <source>
        <dbReference type="Proteomes" id="UP001222325"/>
    </source>
</evidence>
<reference evidence="2" key="1">
    <citation type="submission" date="2023-03" db="EMBL/GenBank/DDBJ databases">
        <title>Massive genome expansion in bonnet fungi (Mycena s.s.) driven by repeated elements and novel gene families across ecological guilds.</title>
        <authorList>
            <consortium name="Lawrence Berkeley National Laboratory"/>
            <person name="Harder C.B."/>
            <person name="Miyauchi S."/>
            <person name="Viragh M."/>
            <person name="Kuo A."/>
            <person name="Thoen E."/>
            <person name="Andreopoulos B."/>
            <person name="Lu D."/>
            <person name="Skrede I."/>
            <person name="Drula E."/>
            <person name="Henrissat B."/>
            <person name="Morin E."/>
            <person name="Kohler A."/>
            <person name="Barry K."/>
            <person name="LaButti K."/>
            <person name="Morin E."/>
            <person name="Salamov A."/>
            <person name="Lipzen A."/>
            <person name="Mereny Z."/>
            <person name="Hegedus B."/>
            <person name="Baldrian P."/>
            <person name="Stursova M."/>
            <person name="Weitz H."/>
            <person name="Taylor A."/>
            <person name="Grigoriev I.V."/>
            <person name="Nagy L.G."/>
            <person name="Martin F."/>
            <person name="Kauserud H."/>
        </authorList>
    </citation>
    <scope>NUCLEOTIDE SEQUENCE</scope>
    <source>
        <strain evidence="2">CBHHK173m</strain>
    </source>
</reference>
<sequence>MGGSFDSHALYLFSETVRMRHTTCPRSRLPNTPSPSRFRFCIPNGPLSASVCVQIQPAILPTSPVSPPPHNLNPQFIYLPAGRVPRHVLTCKRPRKYTRETIHACASRAGRTCSFQPFDTSWASRGGSGCPTGTMSLFALHGCNLPYAPPSQSTSDASASDLDSPVFDPPPPGPLSRRRGRCPCRRSPVGLRVAYIALTTASNFMLVASDTTDDAMTRRSDIDGPL</sequence>
<feature type="compositionally biased region" description="Low complexity" evidence="1">
    <location>
        <begin position="150"/>
        <end position="166"/>
    </location>
</feature>
<evidence type="ECO:0000256" key="1">
    <source>
        <dbReference type="SAM" id="MobiDB-lite"/>
    </source>
</evidence>
<protein>
    <submittedName>
        <fullName evidence="2">Uncharacterized protein</fullName>
    </submittedName>
</protein>
<feature type="region of interest" description="Disordered" evidence="1">
    <location>
        <begin position="150"/>
        <end position="181"/>
    </location>
</feature>
<keyword evidence="3" id="KW-1185">Reference proteome</keyword>
<dbReference type="EMBL" id="JARJCN010000045">
    <property type="protein sequence ID" value="KAJ7082441.1"/>
    <property type="molecule type" value="Genomic_DNA"/>
</dbReference>
<dbReference type="AlphaFoldDB" id="A0AAD6XN04"/>
<dbReference type="Proteomes" id="UP001222325">
    <property type="component" value="Unassembled WGS sequence"/>
</dbReference>
<organism evidence="2 3">
    <name type="scientific">Mycena belliarum</name>
    <dbReference type="NCBI Taxonomy" id="1033014"/>
    <lineage>
        <taxon>Eukaryota</taxon>
        <taxon>Fungi</taxon>
        <taxon>Dikarya</taxon>
        <taxon>Basidiomycota</taxon>
        <taxon>Agaricomycotina</taxon>
        <taxon>Agaricomycetes</taxon>
        <taxon>Agaricomycetidae</taxon>
        <taxon>Agaricales</taxon>
        <taxon>Marasmiineae</taxon>
        <taxon>Mycenaceae</taxon>
        <taxon>Mycena</taxon>
    </lineage>
</organism>